<dbReference type="InterPro" id="IPR023346">
    <property type="entry name" value="Lysozyme-like_dom_sf"/>
</dbReference>
<protein>
    <submittedName>
        <fullName evidence="7">3185_t:CDS:1</fullName>
    </submittedName>
</protein>
<keyword evidence="5" id="KW-1035">Host cytoplasm</keyword>
<reference evidence="7" key="1">
    <citation type="submission" date="2021-06" db="EMBL/GenBank/DDBJ databases">
        <authorList>
            <person name="Kallberg Y."/>
            <person name="Tangrot J."/>
            <person name="Rosling A."/>
        </authorList>
    </citation>
    <scope>NUCLEOTIDE SEQUENCE</scope>
    <source>
        <strain evidence="7">CL551</strain>
    </source>
</reference>
<dbReference type="Pfam" id="PF00959">
    <property type="entry name" value="Phage_lysozyme"/>
    <property type="match status" value="1"/>
</dbReference>
<dbReference type="GO" id="GO:0003796">
    <property type="term" value="F:lysozyme activity"/>
    <property type="evidence" value="ECO:0007669"/>
    <property type="project" value="UniProtKB-EC"/>
</dbReference>
<accession>A0A9N9ERE7</accession>
<evidence type="ECO:0000256" key="6">
    <source>
        <dbReference type="ARBA" id="ARBA00023295"/>
    </source>
</evidence>
<dbReference type="InterPro" id="IPR023347">
    <property type="entry name" value="Lysozyme_dom_sf"/>
</dbReference>
<evidence type="ECO:0000313" key="7">
    <source>
        <dbReference type="EMBL" id="CAG8682386.1"/>
    </source>
</evidence>
<evidence type="ECO:0000256" key="4">
    <source>
        <dbReference type="ARBA" id="ARBA00022801"/>
    </source>
</evidence>
<keyword evidence="2" id="KW-0929">Antimicrobial</keyword>
<dbReference type="PANTHER" id="PTHR38107:SF3">
    <property type="entry name" value="LYSOZYME RRRD-RELATED"/>
    <property type="match status" value="1"/>
</dbReference>
<dbReference type="Proteomes" id="UP000789342">
    <property type="component" value="Unassembled WGS sequence"/>
</dbReference>
<comment type="caution">
    <text evidence="7">The sequence shown here is derived from an EMBL/GenBank/DDBJ whole genome shotgun (WGS) entry which is preliminary data.</text>
</comment>
<name>A0A9N9ERE7_9GLOM</name>
<dbReference type="PANTHER" id="PTHR38107">
    <property type="match status" value="1"/>
</dbReference>
<comment type="catalytic activity">
    <reaction evidence="1">
        <text>Hydrolysis of (1-&gt;4)-beta-linkages between N-acetylmuramic acid and N-acetyl-D-glucosamine residues in a peptidoglycan and between N-acetyl-D-glucosamine residues in chitodextrins.</text>
        <dbReference type="EC" id="3.2.1.17"/>
    </reaction>
</comment>
<keyword evidence="8" id="KW-1185">Reference proteome</keyword>
<dbReference type="GO" id="GO:0042742">
    <property type="term" value="P:defense response to bacterium"/>
    <property type="evidence" value="ECO:0007669"/>
    <property type="project" value="UniProtKB-KW"/>
</dbReference>
<dbReference type="GO" id="GO:0031640">
    <property type="term" value="P:killing of cells of another organism"/>
    <property type="evidence" value="ECO:0007669"/>
    <property type="project" value="UniProtKB-KW"/>
</dbReference>
<evidence type="ECO:0000256" key="3">
    <source>
        <dbReference type="ARBA" id="ARBA00022638"/>
    </source>
</evidence>
<sequence length="280" mass="30433">CGKIIVSKYSLWDLHANKCPFIIGIGSNMKKKLAGVGSRASNSAFSDCRIFFRITDPSNPSGPKSYFFLRTIGTLGTKIEERNQKAPESQKAGPSNNPNGSTIICDSTHHCVGPLSKSTSPPPSSDYGKINKEGLALIEKFEGFRENFYTDPSNQGIKTIGFGHACHVDPNKCNNIHPPITRAQGEVILLNDLVTFEKCVTSLTTFKVNSNQFSALVSLSFNIGCPAYQDSTLRKLLNAGNTKGASGEFGRWVYSGKKVLDGLVARRQAERNLFCKNGGC</sequence>
<evidence type="ECO:0000313" key="8">
    <source>
        <dbReference type="Proteomes" id="UP000789342"/>
    </source>
</evidence>
<evidence type="ECO:0000256" key="5">
    <source>
        <dbReference type="ARBA" id="ARBA00023200"/>
    </source>
</evidence>
<organism evidence="7 8">
    <name type="scientific">Acaulospora morrowiae</name>
    <dbReference type="NCBI Taxonomy" id="94023"/>
    <lineage>
        <taxon>Eukaryota</taxon>
        <taxon>Fungi</taxon>
        <taxon>Fungi incertae sedis</taxon>
        <taxon>Mucoromycota</taxon>
        <taxon>Glomeromycotina</taxon>
        <taxon>Glomeromycetes</taxon>
        <taxon>Diversisporales</taxon>
        <taxon>Acaulosporaceae</taxon>
        <taxon>Acaulospora</taxon>
    </lineage>
</organism>
<dbReference type="Gene3D" id="1.10.530.40">
    <property type="match status" value="1"/>
</dbReference>
<dbReference type="EMBL" id="CAJVPV010014101">
    <property type="protein sequence ID" value="CAG8682386.1"/>
    <property type="molecule type" value="Genomic_DNA"/>
</dbReference>
<dbReference type="GO" id="GO:0009253">
    <property type="term" value="P:peptidoglycan catabolic process"/>
    <property type="evidence" value="ECO:0007669"/>
    <property type="project" value="InterPro"/>
</dbReference>
<dbReference type="OrthoDB" id="5358886at2759"/>
<keyword evidence="3" id="KW-0081">Bacteriolytic enzyme</keyword>
<dbReference type="InterPro" id="IPR033907">
    <property type="entry name" value="Endolysin_autolysin"/>
</dbReference>
<keyword evidence="4" id="KW-0378">Hydrolase</keyword>
<dbReference type="InterPro" id="IPR051018">
    <property type="entry name" value="Bacteriophage_GH24"/>
</dbReference>
<dbReference type="InterPro" id="IPR002196">
    <property type="entry name" value="Glyco_hydro_24"/>
</dbReference>
<dbReference type="CDD" id="cd00737">
    <property type="entry name" value="lyz_endolysin_autolysin"/>
    <property type="match status" value="1"/>
</dbReference>
<dbReference type="InterPro" id="IPR034690">
    <property type="entry name" value="Endolysin_T4_type"/>
</dbReference>
<dbReference type="GO" id="GO:0016998">
    <property type="term" value="P:cell wall macromolecule catabolic process"/>
    <property type="evidence" value="ECO:0007669"/>
    <property type="project" value="InterPro"/>
</dbReference>
<gene>
    <name evidence="7" type="ORF">AMORRO_LOCUS11310</name>
</gene>
<proteinExistence type="inferred from homology"/>
<dbReference type="HAMAP" id="MF_04110">
    <property type="entry name" value="ENDOLYSIN_T4"/>
    <property type="match status" value="1"/>
</dbReference>
<keyword evidence="6" id="KW-0326">Glycosidase</keyword>
<dbReference type="AlphaFoldDB" id="A0A9N9ERE7"/>
<evidence type="ECO:0000256" key="2">
    <source>
        <dbReference type="ARBA" id="ARBA00022529"/>
    </source>
</evidence>
<dbReference type="SUPFAM" id="SSF53955">
    <property type="entry name" value="Lysozyme-like"/>
    <property type="match status" value="1"/>
</dbReference>
<feature type="non-terminal residue" evidence="7">
    <location>
        <position position="280"/>
    </location>
</feature>
<evidence type="ECO:0000256" key="1">
    <source>
        <dbReference type="ARBA" id="ARBA00000632"/>
    </source>
</evidence>